<proteinExistence type="predicted"/>
<name>G7KWU4_MEDTR</name>
<keyword evidence="1" id="KW-1133">Transmembrane helix</keyword>
<dbReference type="EMBL" id="CM001223">
    <property type="protein sequence ID" value="AES78083.1"/>
    <property type="molecule type" value="Genomic_DNA"/>
</dbReference>
<evidence type="ECO:0000313" key="2">
    <source>
        <dbReference type="EMBL" id="AES78083.1"/>
    </source>
</evidence>
<accession>G7KWU4</accession>
<keyword evidence="4" id="KW-1185">Reference proteome</keyword>
<dbReference type="AlphaFoldDB" id="G7KWU4"/>
<organism evidence="2 4">
    <name type="scientific">Medicago truncatula</name>
    <name type="common">Barrel medic</name>
    <name type="synonym">Medicago tribuloides</name>
    <dbReference type="NCBI Taxonomy" id="3880"/>
    <lineage>
        <taxon>Eukaryota</taxon>
        <taxon>Viridiplantae</taxon>
        <taxon>Streptophyta</taxon>
        <taxon>Embryophyta</taxon>
        <taxon>Tracheophyta</taxon>
        <taxon>Spermatophyta</taxon>
        <taxon>Magnoliopsida</taxon>
        <taxon>eudicotyledons</taxon>
        <taxon>Gunneridae</taxon>
        <taxon>Pentapetalae</taxon>
        <taxon>rosids</taxon>
        <taxon>fabids</taxon>
        <taxon>Fabales</taxon>
        <taxon>Fabaceae</taxon>
        <taxon>Papilionoideae</taxon>
        <taxon>50 kb inversion clade</taxon>
        <taxon>NPAAA clade</taxon>
        <taxon>Hologalegina</taxon>
        <taxon>IRL clade</taxon>
        <taxon>Trifolieae</taxon>
        <taxon>Medicago</taxon>
    </lineage>
</organism>
<feature type="transmembrane region" description="Helical" evidence="1">
    <location>
        <begin position="20"/>
        <end position="41"/>
    </location>
</feature>
<sequence length="56" mass="6465">MIYFTSNIDSPRYSMATMCLLFNINMFTFLLCILGSFTPYVSPCTSSSISIRIWKH</sequence>
<reference evidence="2 4" key="1">
    <citation type="journal article" date="2011" name="Nature">
        <title>The Medicago genome provides insight into the evolution of rhizobial symbioses.</title>
        <authorList>
            <person name="Young N.D."/>
            <person name="Debelle F."/>
            <person name="Oldroyd G.E."/>
            <person name="Geurts R."/>
            <person name="Cannon S.B."/>
            <person name="Udvardi M.K."/>
            <person name="Benedito V.A."/>
            <person name="Mayer K.F."/>
            <person name="Gouzy J."/>
            <person name="Schoof H."/>
            <person name="Van de Peer Y."/>
            <person name="Proost S."/>
            <person name="Cook D.R."/>
            <person name="Meyers B.C."/>
            <person name="Spannagl M."/>
            <person name="Cheung F."/>
            <person name="De Mita S."/>
            <person name="Krishnakumar V."/>
            <person name="Gundlach H."/>
            <person name="Zhou S."/>
            <person name="Mudge J."/>
            <person name="Bharti A.K."/>
            <person name="Murray J.D."/>
            <person name="Naoumkina M.A."/>
            <person name="Rosen B."/>
            <person name="Silverstein K.A."/>
            <person name="Tang H."/>
            <person name="Rombauts S."/>
            <person name="Zhao P.X."/>
            <person name="Zhou P."/>
            <person name="Barbe V."/>
            <person name="Bardou P."/>
            <person name="Bechner M."/>
            <person name="Bellec A."/>
            <person name="Berger A."/>
            <person name="Berges H."/>
            <person name="Bidwell S."/>
            <person name="Bisseling T."/>
            <person name="Choisne N."/>
            <person name="Couloux A."/>
            <person name="Denny R."/>
            <person name="Deshpande S."/>
            <person name="Dai X."/>
            <person name="Doyle J.J."/>
            <person name="Dudez A.M."/>
            <person name="Farmer A.D."/>
            <person name="Fouteau S."/>
            <person name="Franken C."/>
            <person name="Gibelin C."/>
            <person name="Gish J."/>
            <person name="Goldstein S."/>
            <person name="Gonzalez A.J."/>
            <person name="Green P.J."/>
            <person name="Hallab A."/>
            <person name="Hartog M."/>
            <person name="Hua A."/>
            <person name="Humphray S.J."/>
            <person name="Jeong D.H."/>
            <person name="Jing Y."/>
            <person name="Jocker A."/>
            <person name="Kenton S.M."/>
            <person name="Kim D.J."/>
            <person name="Klee K."/>
            <person name="Lai H."/>
            <person name="Lang C."/>
            <person name="Lin S."/>
            <person name="Macmil S.L."/>
            <person name="Magdelenat G."/>
            <person name="Matthews L."/>
            <person name="McCorrison J."/>
            <person name="Monaghan E.L."/>
            <person name="Mun J.H."/>
            <person name="Najar F.Z."/>
            <person name="Nicholson C."/>
            <person name="Noirot C."/>
            <person name="O'Bleness M."/>
            <person name="Paule C.R."/>
            <person name="Poulain J."/>
            <person name="Prion F."/>
            <person name="Qin B."/>
            <person name="Qu C."/>
            <person name="Retzel E.F."/>
            <person name="Riddle C."/>
            <person name="Sallet E."/>
            <person name="Samain S."/>
            <person name="Samson N."/>
            <person name="Sanders I."/>
            <person name="Saurat O."/>
            <person name="Scarpelli C."/>
            <person name="Schiex T."/>
            <person name="Segurens B."/>
            <person name="Severin A.J."/>
            <person name="Sherrier D.J."/>
            <person name="Shi R."/>
            <person name="Sims S."/>
            <person name="Singer S.R."/>
            <person name="Sinharoy S."/>
            <person name="Sterck L."/>
            <person name="Viollet A."/>
            <person name="Wang B.B."/>
            <person name="Wang K."/>
            <person name="Wang M."/>
            <person name="Wang X."/>
            <person name="Warfsmann J."/>
            <person name="Weissenbach J."/>
            <person name="White D.D."/>
            <person name="White J.D."/>
            <person name="Wiley G.B."/>
            <person name="Wincker P."/>
            <person name="Xing Y."/>
            <person name="Yang L."/>
            <person name="Yao Z."/>
            <person name="Ying F."/>
            <person name="Zhai J."/>
            <person name="Zhou L."/>
            <person name="Zuber A."/>
            <person name="Denarie J."/>
            <person name="Dixon R.A."/>
            <person name="May G.D."/>
            <person name="Schwartz D.C."/>
            <person name="Rogers J."/>
            <person name="Quetier F."/>
            <person name="Town C.D."/>
            <person name="Roe B.A."/>
        </authorList>
    </citation>
    <scope>NUCLEOTIDE SEQUENCE [LARGE SCALE GENOMIC DNA]</scope>
    <source>
        <strain evidence="2">A17</strain>
        <strain evidence="3 4">cv. Jemalong A17</strain>
    </source>
</reference>
<dbReference type="HOGENOM" id="CLU_3017316_0_0_1"/>
<dbReference type="Proteomes" id="UP000002051">
    <property type="component" value="Unassembled WGS sequence"/>
</dbReference>
<keyword evidence="1 2" id="KW-0812">Transmembrane</keyword>
<evidence type="ECO:0000313" key="3">
    <source>
        <dbReference type="EnsemblPlants" id="AES78083"/>
    </source>
</evidence>
<evidence type="ECO:0000256" key="1">
    <source>
        <dbReference type="SAM" id="Phobius"/>
    </source>
</evidence>
<dbReference type="EnsemblPlants" id="AES78083">
    <property type="protein sequence ID" value="AES78083"/>
    <property type="gene ID" value="MTR_7g024340"/>
</dbReference>
<evidence type="ECO:0000313" key="4">
    <source>
        <dbReference type="Proteomes" id="UP000002051"/>
    </source>
</evidence>
<gene>
    <name evidence="2" type="ordered locus">MTR_7g024340</name>
</gene>
<protein>
    <submittedName>
        <fullName evidence="2">Transmembrane protein, putative</fullName>
    </submittedName>
</protein>
<dbReference type="PaxDb" id="3880-AES78083"/>
<keyword evidence="1" id="KW-0472">Membrane</keyword>
<reference evidence="2 4" key="2">
    <citation type="journal article" date="2014" name="BMC Genomics">
        <title>An improved genome release (version Mt4.0) for the model legume Medicago truncatula.</title>
        <authorList>
            <person name="Tang H."/>
            <person name="Krishnakumar V."/>
            <person name="Bidwell S."/>
            <person name="Rosen B."/>
            <person name="Chan A."/>
            <person name="Zhou S."/>
            <person name="Gentzbittel L."/>
            <person name="Childs K.L."/>
            <person name="Yandell M."/>
            <person name="Gundlach H."/>
            <person name="Mayer K.F."/>
            <person name="Schwartz D.C."/>
            <person name="Town C.D."/>
        </authorList>
    </citation>
    <scope>GENOME REANNOTATION</scope>
    <source>
        <strain evidence="3 4">cv. Jemalong A17</strain>
    </source>
</reference>
<reference evidence="3" key="3">
    <citation type="submission" date="2015-04" db="UniProtKB">
        <authorList>
            <consortium name="EnsemblPlants"/>
        </authorList>
    </citation>
    <scope>IDENTIFICATION</scope>
    <source>
        <strain evidence="3">cv. Jemalong A17</strain>
    </source>
</reference>